<feature type="transmembrane region" description="Helical" evidence="1">
    <location>
        <begin position="255"/>
        <end position="281"/>
    </location>
</feature>
<proteinExistence type="predicted"/>
<feature type="transmembrane region" description="Helical" evidence="1">
    <location>
        <begin position="157"/>
        <end position="178"/>
    </location>
</feature>
<evidence type="ECO:0008006" key="4">
    <source>
        <dbReference type="Google" id="ProtNLM"/>
    </source>
</evidence>
<feature type="transmembrane region" description="Helical" evidence="1">
    <location>
        <begin position="325"/>
        <end position="345"/>
    </location>
</feature>
<organism evidence="2 3">
    <name type="scientific">Raineya orbicola</name>
    <dbReference type="NCBI Taxonomy" id="2016530"/>
    <lineage>
        <taxon>Bacteria</taxon>
        <taxon>Pseudomonadati</taxon>
        <taxon>Bacteroidota</taxon>
        <taxon>Cytophagia</taxon>
        <taxon>Cytophagales</taxon>
        <taxon>Raineyaceae</taxon>
        <taxon>Raineya</taxon>
    </lineage>
</organism>
<evidence type="ECO:0000256" key="1">
    <source>
        <dbReference type="SAM" id="Phobius"/>
    </source>
</evidence>
<sequence length="378" mass="44746">MRNFISFTLLYFIFSNQLLAQIIEKKVVSLEKELLYFSQSYNQYVAYTPATHQNAQLLHFWLKPSEYTAYDLVLYLQEEAYWFINHNLQRKLASGWHHFSLDSLSQKYGYQPIFCTLYARKGNFLKKIAIGYLKNDFSKPFNEQIDKNYTYIIRRNAVILLIALLLGYAVIRQVDFKLLTGYLQLSKFWNIQRRMDNSLFLRPFAGSNILFLLNYTFLLAVFFYFLGLTSEGKYNVLLIGKYLDKDLEALSTKSLAWAFVIILIGSFAKFLLISIMASLLGISRVINIHFYEYIRISHFFYLPLTLILLYLALQVPFHLEYWHNFFKLSLGILYAIRFIAVGVIINKLGEFRKLDFYSYLCVVELFPLLLYWKLLFFS</sequence>
<evidence type="ECO:0000313" key="3">
    <source>
        <dbReference type="Proteomes" id="UP000233387"/>
    </source>
</evidence>
<keyword evidence="1" id="KW-0472">Membrane</keyword>
<dbReference type="Proteomes" id="UP000233387">
    <property type="component" value="Unassembled WGS sequence"/>
</dbReference>
<protein>
    <recommendedName>
        <fullName evidence="4">DUF4271 domain-containing protein</fullName>
    </recommendedName>
</protein>
<dbReference type="AlphaFoldDB" id="A0A2N3II79"/>
<feature type="transmembrane region" description="Helical" evidence="1">
    <location>
        <begin position="357"/>
        <end position="377"/>
    </location>
</feature>
<dbReference type="EMBL" id="NKXO01000012">
    <property type="protein sequence ID" value="PKQ70035.1"/>
    <property type="molecule type" value="Genomic_DNA"/>
</dbReference>
<accession>A0A2N3II79</accession>
<keyword evidence="1" id="KW-0812">Transmembrane</keyword>
<evidence type="ECO:0000313" key="2">
    <source>
        <dbReference type="EMBL" id="PKQ70035.1"/>
    </source>
</evidence>
<feature type="transmembrane region" description="Helical" evidence="1">
    <location>
        <begin position="293"/>
        <end position="313"/>
    </location>
</feature>
<comment type="caution">
    <text evidence="2">The sequence shown here is derived from an EMBL/GenBank/DDBJ whole genome shotgun (WGS) entry which is preliminary data.</text>
</comment>
<name>A0A2N3II79_9BACT</name>
<keyword evidence="3" id="KW-1185">Reference proteome</keyword>
<dbReference type="InterPro" id="IPR025367">
    <property type="entry name" value="DUF4271"/>
</dbReference>
<feature type="transmembrane region" description="Helical" evidence="1">
    <location>
        <begin position="199"/>
        <end position="226"/>
    </location>
</feature>
<dbReference type="Pfam" id="PF14093">
    <property type="entry name" value="DUF4271"/>
    <property type="match status" value="1"/>
</dbReference>
<dbReference type="RefSeq" id="WP_165778080.1">
    <property type="nucleotide sequence ID" value="NZ_NKXO01000012.1"/>
</dbReference>
<reference evidence="2 3" key="1">
    <citation type="submission" date="2017-06" db="EMBL/GenBank/DDBJ databases">
        <title>Raineya orbicola gen. nov., sp. nov. a slightly thermophilic bacterium of the phylum Bacteroidetes and the description of Raineyaceae fam. nov.</title>
        <authorList>
            <person name="Albuquerque L."/>
            <person name="Polonia A.R.M."/>
            <person name="Barroso C."/>
            <person name="Froufe H.J.C."/>
            <person name="Lage O."/>
            <person name="Lobo-Da-Cunha A."/>
            <person name="Egas C."/>
            <person name="Da Costa M.S."/>
        </authorList>
    </citation>
    <scope>NUCLEOTIDE SEQUENCE [LARGE SCALE GENOMIC DNA]</scope>
    <source>
        <strain evidence="2 3">SPSPC-11</strain>
    </source>
</reference>
<gene>
    <name evidence="2" type="ORF">Rain11_0972</name>
</gene>
<keyword evidence="1" id="KW-1133">Transmembrane helix</keyword>